<dbReference type="Proteomes" id="UP000499080">
    <property type="component" value="Unassembled WGS sequence"/>
</dbReference>
<reference evidence="1 2" key="1">
    <citation type="journal article" date="2019" name="Sci. Rep.">
        <title>Orb-weaving spider Araneus ventricosus genome elucidates the spidroin gene catalogue.</title>
        <authorList>
            <person name="Kono N."/>
            <person name="Nakamura H."/>
            <person name="Ohtoshi R."/>
            <person name="Moran D.A.P."/>
            <person name="Shinohara A."/>
            <person name="Yoshida Y."/>
            <person name="Fujiwara M."/>
            <person name="Mori M."/>
            <person name="Tomita M."/>
            <person name="Arakawa K."/>
        </authorList>
    </citation>
    <scope>NUCLEOTIDE SEQUENCE [LARGE SCALE GENOMIC DNA]</scope>
</reference>
<evidence type="ECO:0000313" key="1">
    <source>
        <dbReference type="EMBL" id="GBN39775.1"/>
    </source>
</evidence>
<keyword evidence="2" id="KW-1185">Reference proteome</keyword>
<dbReference type="EMBL" id="BGPR01009400">
    <property type="protein sequence ID" value="GBN39775.1"/>
    <property type="molecule type" value="Genomic_DNA"/>
</dbReference>
<dbReference type="AlphaFoldDB" id="A0A4Y2NJS8"/>
<name>A0A4Y2NJS8_ARAVE</name>
<organism evidence="1 2">
    <name type="scientific">Araneus ventricosus</name>
    <name type="common">Orbweaver spider</name>
    <name type="synonym">Epeira ventricosa</name>
    <dbReference type="NCBI Taxonomy" id="182803"/>
    <lineage>
        <taxon>Eukaryota</taxon>
        <taxon>Metazoa</taxon>
        <taxon>Ecdysozoa</taxon>
        <taxon>Arthropoda</taxon>
        <taxon>Chelicerata</taxon>
        <taxon>Arachnida</taxon>
        <taxon>Araneae</taxon>
        <taxon>Araneomorphae</taxon>
        <taxon>Entelegynae</taxon>
        <taxon>Araneoidea</taxon>
        <taxon>Araneidae</taxon>
        <taxon>Araneus</taxon>
    </lineage>
</organism>
<sequence length="85" mass="9183">MTNKGHLIADEGNLNQSGRLILCLGEMANTVCCTAVDPTTEAHTSIRLSTTTVVIAKEPYGETNVNSLLNSWTFSQLKLQGNTNM</sequence>
<gene>
    <name evidence="1" type="ORF">AVEN_223925_1</name>
</gene>
<proteinExistence type="predicted"/>
<accession>A0A4Y2NJS8</accession>
<evidence type="ECO:0000313" key="2">
    <source>
        <dbReference type="Proteomes" id="UP000499080"/>
    </source>
</evidence>
<protein>
    <submittedName>
        <fullName evidence="1">Uncharacterized protein</fullName>
    </submittedName>
</protein>
<comment type="caution">
    <text evidence="1">The sequence shown here is derived from an EMBL/GenBank/DDBJ whole genome shotgun (WGS) entry which is preliminary data.</text>
</comment>